<dbReference type="InterPro" id="IPR023346">
    <property type="entry name" value="Lysozyme-like_dom_sf"/>
</dbReference>
<evidence type="ECO:0000256" key="9">
    <source>
        <dbReference type="ARBA" id="ARBA00022679"/>
    </source>
</evidence>
<protein>
    <submittedName>
        <fullName evidence="21">Transglycosylase domain-containing protein</fullName>
    </submittedName>
</protein>
<keyword evidence="8" id="KW-0328">Glycosyltransferase</keyword>
<dbReference type="Pfam" id="PF00905">
    <property type="entry name" value="Transpeptidase"/>
    <property type="match status" value="1"/>
</dbReference>
<evidence type="ECO:0000256" key="17">
    <source>
        <dbReference type="ARBA" id="ARBA00049902"/>
    </source>
</evidence>
<dbReference type="InterPro" id="IPR050396">
    <property type="entry name" value="Glycosyltr_51/Transpeptidase"/>
</dbReference>
<keyword evidence="9" id="KW-0808">Transferase</keyword>
<feature type="transmembrane region" description="Helical" evidence="18">
    <location>
        <begin position="42"/>
        <end position="66"/>
    </location>
</feature>
<keyword evidence="15" id="KW-0961">Cell wall biogenesis/degradation</keyword>
<feature type="transmembrane region" description="Helical" evidence="18">
    <location>
        <begin position="107"/>
        <end position="129"/>
    </location>
</feature>
<dbReference type="InterPro" id="IPR012338">
    <property type="entry name" value="Beta-lactam/transpept-like"/>
</dbReference>
<name>A0A9E8SKW6_9BACT</name>
<evidence type="ECO:0000256" key="4">
    <source>
        <dbReference type="ARBA" id="ARBA00007739"/>
    </source>
</evidence>
<keyword evidence="7" id="KW-0645">Protease</keyword>
<evidence type="ECO:0000256" key="8">
    <source>
        <dbReference type="ARBA" id="ARBA00022676"/>
    </source>
</evidence>
<keyword evidence="5" id="KW-1003">Cell membrane</keyword>
<dbReference type="KEGG" id="dpf:ON006_00230"/>
<keyword evidence="6" id="KW-0121">Carboxypeptidase</keyword>
<dbReference type="GO" id="GO:0008955">
    <property type="term" value="F:peptidoglycan glycosyltransferase activity"/>
    <property type="evidence" value="ECO:0007669"/>
    <property type="project" value="UniProtKB-EC"/>
</dbReference>
<keyword evidence="13 18" id="KW-0472">Membrane</keyword>
<evidence type="ECO:0000256" key="18">
    <source>
        <dbReference type="SAM" id="Phobius"/>
    </source>
</evidence>
<feature type="transmembrane region" description="Helical" evidence="18">
    <location>
        <begin position="236"/>
        <end position="256"/>
    </location>
</feature>
<feature type="transmembrane region" description="Helical" evidence="18">
    <location>
        <begin position="182"/>
        <end position="205"/>
    </location>
</feature>
<keyword evidence="14" id="KW-0511">Multifunctional enzyme</keyword>
<evidence type="ECO:0000256" key="12">
    <source>
        <dbReference type="ARBA" id="ARBA00022984"/>
    </source>
</evidence>
<evidence type="ECO:0000256" key="10">
    <source>
        <dbReference type="ARBA" id="ARBA00022801"/>
    </source>
</evidence>
<comment type="similarity">
    <text evidence="3">In the C-terminal section; belongs to the transpeptidase family.</text>
</comment>
<evidence type="ECO:0000256" key="1">
    <source>
        <dbReference type="ARBA" id="ARBA00004236"/>
    </source>
</evidence>
<evidence type="ECO:0000256" key="11">
    <source>
        <dbReference type="ARBA" id="ARBA00022960"/>
    </source>
</evidence>
<feature type="transmembrane region" description="Helical" evidence="18">
    <location>
        <begin position="262"/>
        <end position="281"/>
    </location>
</feature>
<evidence type="ECO:0000313" key="21">
    <source>
        <dbReference type="EMBL" id="WAC12393.1"/>
    </source>
</evidence>
<dbReference type="GO" id="GO:0005886">
    <property type="term" value="C:plasma membrane"/>
    <property type="evidence" value="ECO:0007669"/>
    <property type="project" value="UniProtKB-SubCell"/>
</dbReference>
<comment type="similarity">
    <text evidence="4">In the N-terminal section; belongs to the glycosyltransferase 51 family.</text>
</comment>
<dbReference type="GO" id="GO:0008360">
    <property type="term" value="P:regulation of cell shape"/>
    <property type="evidence" value="ECO:0007669"/>
    <property type="project" value="UniProtKB-KW"/>
</dbReference>
<dbReference type="InterPro" id="IPR036950">
    <property type="entry name" value="PBP_transglycosylase"/>
</dbReference>
<feature type="domain" description="Penicillin-binding protein transpeptidase" evidence="19">
    <location>
        <begin position="715"/>
        <end position="953"/>
    </location>
</feature>
<dbReference type="Pfam" id="PF00912">
    <property type="entry name" value="Transgly"/>
    <property type="match status" value="1"/>
</dbReference>
<keyword evidence="10" id="KW-0378">Hydrolase</keyword>
<dbReference type="AlphaFoldDB" id="A0A9E8SKW6"/>
<evidence type="ECO:0000256" key="5">
    <source>
        <dbReference type="ARBA" id="ARBA00022475"/>
    </source>
</evidence>
<dbReference type="GO" id="GO:0008658">
    <property type="term" value="F:penicillin binding"/>
    <property type="evidence" value="ECO:0007669"/>
    <property type="project" value="InterPro"/>
</dbReference>
<feature type="domain" description="Glycosyl transferase family 51" evidence="20">
    <location>
        <begin position="451"/>
        <end position="600"/>
    </location>
</feature>
<evidence type="ECO:0000259" key="19">
    <source>
        <dbReference type="Pfam" id="PF00905"/>
    </source>
</evidence>
<keyword evidence="18" id="KW-1133">Transmembrane helix</keyword>
<evidence type="ECO:0000259" key="20">
    <source>
        <dbReference type="Pfam" id="PF00912"/>
    </source>
</evidence>
<organism evidence="21 22">
    <name type="scientific">Dyadobacter pollutisoli</name>
    <dbReference type="NCBI Taxonomy" id="2910158"/>
    <lineage>
        <taxon>Bacteria</taxon>
        <taxon>Pseudomonadati</taxon>
        <taxon>Bacteroidota</taxon>
        <taxon>Cytophagia</taxon>
        <taxon>Cytophagales</taxon>
        <taxon>Spirosomataceae</taxon>
        <taxon>Dyadobacter</taxon>
    </lineage>
</organism>
<dbReference type="GO" id="GO:0071555">
    <property type="term" value="P:cell wall organization"/>
    <property type="evidence" value="ECO:0007669"/>
    <property type="project" value="UniProtKB-KW"/>
</dbReference>
<dbReference type="GO" id="GO:0030288">
    <property type="term" value="C:outer membrane-bounded periplasmic space"/>
    <property type="evidence" value="ECO:0007669"/>
    <property type="project" value="TreeGrafter"/>
</dbReference>
<evidence type="ECO:0000256" key="13">
    <source>
        <dbReference type="ARBA" id="ARBA00023136"/>
    </source>
</evidence>
<dbReference type="SUPFAM" id="SSF56601">
    <property type="entry name" value="beta-lactamase/transpeptidase-like"/>
    <property type="match status" value="1"/>
</dbReference>
<feature type="transmembrane region" description="Helical" evidence="18">
    <location>
        <begin position="313"/>
        <end position="329"/>
    </location>
</feature>
<proteinExistence type="inferred from homology"/>
<comment type="subcellular location">
    <subcellularLocation>
        <location evidence="1">Cell membrane</location>
    </subcellularLocation>
</comment>
<comment type="catalytic activity">
    <reaction evidence="16">
        <text>Preferential cleavage: (Ac)2-L-Lys-D-Ala-|-D-Ala. Also transpeptidation of peptidyl-alanyl moieties that are N-acyl substituents of D-alanine.</text>
        <dbReference type="EC" id="3.4.16.4"/>
    </reaction>
</comment>
<accession>A0A9E8SKW6</accession>
<dbReference type="GO" id="GO:0009002">
    <property type="term" value="F:serine-type D-Ala-D-Ala carboxypeptidase activity"/>
    <property type="evidence" value="ECO:0007669"/>
    <property type="project" value="UniProtKB-EC"/>
</dbReference>
<evidence type="ECO:0000313" key="22">
    <source>
        <dbReference type="Proteomes" id="UP001164653"/>
    </source>
</evidence>
<dbReference type="Gene3D" id="1.10.3810.10">
    <property type="entry name" value="Biosynthetic peptidoglycan transglycosylase-like"/>
    <property type="match status" value="1"/>
</dbReference>
<keyword evidence="11" id="KW-0133">Cell shape</keyword>
<dbReference type="InterPro" id="IPR001460">
    <property type="entry name" value="PCN-bd_Tpept"/>
</dbReference>
<dbReference type="Gene3D" id="3.40.710.10">
    <property type="entry name" value="DD-peptidase/beta-lactamase superfamily"/>
    <property type="match status" value="1"/>
</dbReference>
<dbReference type="InterPro" id="IPR001264">
    <property type="entry name" value="Glyco_trans_51"/>
</dbReference>
<feature type="transmembrane region" description="Helical" evidence="18">
    <location>
        <begin position="335"/>
        <end position="367"/>
    </location>
</feature>
<feature type="transmembrane region" description="Helical" evidence="18">
    <location>
        <begin position="388"/>
        <end position="414"/>
    </location>
</feature>
<sequence>MMLLLLALISYIFLLGSVFLLLPDFWRFLIRKTFRTGVPQTFVDLGQIATTFVTVCCISVVGILFYKFSVAFTAHLLSNDLVSFFIQSRGVYKFNSDLQSPLSFDNLVTGLLFTPALQFLASYLIIVAIRSVMMRFNSKYGEDKFSEGDVLCFGLVSVFLIMLTEVIFYTQKISGLSGIAHLLYLAADKISTICYFLAITHIHLLKTTTYRISLPSYTTLNAVESKVIFSPIRTVLLTYGLGVCLHVPFFCGAQFYEDTLSVAMVLLLCTGSFFFVLRVMLSKGFNYLGVVMLSEKPEYLLTTGRLISQATEITIWICLAVLSVLLLFLKPEVLFFLLFFIATGACVYIFIHIVTYLSGYTVSVLWAKKYHRAIPNFQVAAASRFLGWMAKVTLIAIAPMFAFICSAIVVFGLWPVKFHNQNENYINSVVDELGNPIFIESKGLNDCIPIAKSEVPEFFLKCLFIQEDRDFNIQYALSPNLSNWHGVSLAMFYRFISGGGGSNLNAQLVKNNAFQRSFPQDVQRKFSEAIASFQLSFQSHPDQIVTQYLNRVGLNGGAGHSGVSKASLATFGQPLNKLNALEMMYLISTLKAGSVYKIGDKWIKTRDTGLYRNEVRAALLSVARRWFEQDLITPQDLANLGSADLRFINEPFNTRSETTTNEFLKKEIDKTPLKGKTFVTSISLLNQRKVTTAYRRFHARFQQNIRLGEYNLYAAALVVDVKKGHIIAHYGGEGVTELTRFSEGNPVGSIIKPFVILEMLEDGWKPDQIKLFDGRLNDRLTPNNYSKRFSEKYVGIEKILSVSLNAPMANISEITDPIDLFKNIERRFLRMNISEDRSLNFSDRSKRMEYELNYPLGSRRMTLYEIAQAYQTLFNDGNYIELTSLLAAYDPDKDTTTNYTVIGKEVYGKLNTQIIRRALEKTMLPGGTGTHIRDLLPQNKRFYAKTGTSDQSTHGYTVLCDGQILVVTWTSYGKVEKGRLELNETPPIPFGSGVRTAGVFGAMIYSELQKN</sequence>
<keyword evidence="22" id="KW-1185">Reference proteome</keyword>
<dbReference type="SUPFAM" id="SSF53955">
    <property type="entry name" value="Lysozyme-like"/>
    <property type="match status" value="1"/>
</dbReference>
<dbReference type="RefSeq" id="WP_244824710.1">
    <property type="nucleotide sequence ID" value="NZ_CP112998.1"/>
</dbReference>
<keyword evidence="12" id="KW-0573">Peptidoglycan synthesis</keyword>
<evidence type="ECO:0000256" key="15">
    <source>
        <dbReference type="ARBA" id="ARBA00023316"/>
    </source>
</evidence>
<dbReference type="GO" id="GO:0009252">
    <property type="term" value="P:peptidoglycan biosynthetic process"/>
    <property type="evidence" value="ECO:0007669"/>
    <property type="project" value="UniProtKB-KW"/>
</dbReference>
<evidence type="ECO:0000256" key="7">
    <source>
        <dbReference type="ARBA" id="ARBA00022670"/>
    </source>
</evidence>
<keyword evidence="18" id="KW-0812">Transmembrane</keyword>
<reference evidence="21" key="1">
    <citation type="submission" date="2022-11" db="EMBL/GenBank/DDBJ databases">
        <title>Dyadobacter pollutisoli sp. nov., isolated from plastic dumped soil.</title>
        <authorList>
            <person name="Kim J.M."/>
            <person name="Kim K.R."/>
            <person name="Lee J.K."/>
            <person name="Hao L."/>
            <person name="Jeon C.O."/>
        </authorList>
    </citation>
    <scope>NUCLEOTIDE SEQUENCE</scope>
    <source>
        <strain evidence="21">U1</strain>
    </source>
</reference>
<evidence type="ECO:0000256" key="6">
    <source>
        <dbReference type="ARBA" id="ARBA00022645"/>
    </source>
</evidence>
<evidence type="ECO:0000256" key="3">
    <source>
        <dbReference type="ARBA" id="ARBA00007090"/>
    </source>
</evidence>
<dbReference type="GO" id="GO:0006508">
    <property type="term" value="P:proteolysis"/>
    <property type="evidence" value="ECO:0007669"/>
    <property type="project" value="UniProtKB-KW"/>
</dbReference>
<dbReference type="PANTHER" id="PTHR32282">
    <property type="entry name" value="BINDING PROTEIN TRANSPEPTIDASE, PUTATIVE-RELATED"/>
    <property type="match status" value="1"/>
</dbReference>
<evidence type="ECO:0000256" key="14">
    <source>
        <dbReference type="ARBA" id="ARBA00023268"/>
    </source>
</evidence>
<dbReference type="PANTHER" id="PTHR32282:SF11">
    <property type="entry name" value="PENICILLIN-BINDING PROTEIN 1B"/>
    <property type="match status" value="1"/>
</dbReference>
<dbReference type="Proteomes" id="UP001164653">
    <property type="component" value="Chromosome"/>
</dbReference>
<comment type="catalytic activity">
    <reaction evidence="17">
        <text>[GlcNAc-(1-&gt;4)-Mur2Ac(oyl-L-Ala-gamma-D-Glu-L-Lys-D-Ala-D-Ala)](n)-di-trans,octa-cis-undecaprenyl diphosphate + beta-D-GlcNAc-(1-&gt;4)-Mur2Ac(oyl-L-Ala-gamma-D-Glu-L-Lys-D-Ala-D-Ala)-di-trans,octa-cis-undecaprenyl diphosphate = [GlcNAc-(1-&gt;4)-Mur2Ac(oyl-L-Ala-gamma-D-Glu-L-Lys-D-Ala-D-Ala)](n+1)-di-trans,octa-cis-undecaprenyl diphosphate + di-trans,octa-cis-undecaprenyl diphosphate + H(+)</text>
        <dbReference type="Rhea" id="RHEA:23708"/>
        <dbReference type="Rhea" id="RHEA-COMP:9602"/>
        <dbReference type="Rhea" id="RHEA-COMP:9603"/>
        <dbReference type="ChEBI" id="CHEBI:15378"/>
        <dbReference type="ChEBI" id="CHEBI:58405"/>
        <dbReference type="ChEBI" id="CHEBI:60033"/>
        <dbReference type="ChEBI" id="CHEBI:78435"/>
        <dbReference type="EC" id="2.4.99.28"/>
    </reaction>
</comment>
<gene>
    <name evidence="21" type="ORF">ON006_00230</name>
</gene>
<dbReference type="EMBL" id="CP112998">
    <property type="protein sequence ID" value="WAC12393.1"/>
    <property type="molecule type" value="Genomic_DNA"/>
</dbReference>
<evidence type="ECO:0000256" key="2">
    <source>
        <dbReference type="ARBA" id="ARBA00004752"/>
    </source>
</evidence>
<comment type="pathway">
    <text evidence="2">Cell wall biogenesis; peptidoglycan biosynthesis.</text>
</comment>
<evidence type="ECO:0000256" key="16">
    <source>
        <dbReference type="ARBA" id="ARBA00034000"/>
    </source>
</evidence>
<feature type="transmembrane region" description="Helical" evidence="18">
    <location>
        <begin position="6"/>
        <end position="30"/>
    </location>
</feature>
<feature type="transmembrane region" description="Helical" evidence="18">
    <location>
        <begin position="150"/>
        <end position="170"/>
    </location>
</feature>